<organism evidence="1 2">
    <name type="scientific">Colletotrichum karsti</name>
    <dbReference type="NCBI Taxonomy" id="1095194"/>
    <lineage>
        <taxon>Eukaryota</taxon>
        <taxon>Fungi</taxon>
        <taxon>Dikarya</taxon>
        <taxon>Ascomycota</taxon>
        <taxon>Pezizomycotina</taxon>
        <taxon>Sordariomycetes</taxon>
        <taxon>Hypocreomycetidae</taxon>
        <taxon>Glomerellales</taxon>
        <taxon>Glomerellaceae</taxon>
        <taxon>Colletotrichum</taxon>
        <taxon>Colletotrichum boninense species complex</taxon>
    </lineage>
</organism>
<accession>A0A9P6HSY4</accession>
<dbReference type="RefSeq" id="XP_038739743.1">
    <property type="nucleotide sequence ID" value="XM_038894959.1"/>
</dbReference>
<evidence type="ECO:0000313" key="1">
    <source>
        <dbReference type="EMBL" id="KAF9870282.1"/>
    </source>
</evidence>
<dbReference type="EMBL" id="JAATWM020000056">
    <property type="protein sequence ID" value="KAF9870282.1"/>
    <property type="molecule type" value="Genomic_DNA"/>
</dbReference>
<gene>
    <name evidence="1" type="ORF">CkaCkLH20_12246</name>
</gene>
<dbReference type="Proteomes" id="UP000781932">
    <property type="component" value="Unassembled WGS sequence"/>
</dbReference>
<dbReference type="AlphaFoldDB" id="A0A9P6HSY4"/>
<evidence type="ECO:0000313" key="2">
    <source>
        <dbReference type="Proteomes" id="UP000781932"/>
    </source>
</evidence>
<protein>
    <submittedName>
        <fullName evidence="1">Uncharacterized protein</fullName>
    </submittedName>
</protein>
<proteinExistence type="predicted"/>
<name>A0A9P6HSY4_9PEZI</name>
<dbReference type="GeneID" id="62168033"/>
<keyword evidence="2" id="KW-1185">Reference proteome</keyword>
<comment type="caution">
    <text evidence="1">The sequence shown here is derived from an EMBL/GenBank/DDBJ whole genome shotgun (WGS) entry which is preliminary data.</text>
</comment>
<sequence length="176" mass="19847">MEQLRRERDQLVVDKDKSTFNDNGNEKHFKKGASNTSLDMLVDLQYLDCNIQGTEYLSMEIAEFDNPSLDLGLLGLFTPSTPNRESATRASCFVWPTTIRVVLFGRARLFVHPGNEEIQPRGQELNGLNSIYLKSNGSIVAGICFSPRGRHRRDSIILDSGISFIVRRRLEGNSID</sequence>
<reference evidence="1" key="1">
    <citation type="submission" date="2020-03" db="EMBL/GenBank/DDBJ databases">
        <authorList>
            <person name="He L."/>
        </authorList>
    </citation>
    <scope>NUCLEOTIDE SEQUENCE</scope>
    <source>
        <strain evidence="1">CkLH20</strain>
    </source>
</reference>
<reference evidence="1" key="2">
    <citation type="submission" date="2020-11" db="EMBL/GenBank/DDBJ databases">
        <title>Whole genome sequencing of Colletotrichum sp.</title>
        <authorList>
            <person name="Li H."/>
        </authorList>
    </citation>
    <scope>NUCLEOTIDE SEQUENCE</scope>
    <source>
        <strain evidence="1">CkLH20</strain>
    </source>
</reference>